<feature type="transmembrane region" description="Helical" evidence="1">
    <location>
        <begin position="14"/>
        <end position="38"/>
    </location>
</feature>
<dbReference type="Proteomes" id="UP000677853">
    <property type="component" value="Unassembled WGS sequence"/>
</dbReference>
<protein>
    <submittedName>
        <fullName evidence="2">Uncharacterized protein</fullName>
    </submittedName>
</protein>
<dbReference type="EMBL" id="BMZZ01000001">
    <property type="protein sequence ID" value="GFZ75132.1"/>
    <property type="molecule type" value="Genomic_DNA"/>
</dbReference>
<proteinExistence type="predicted"/>
<evidence type="ECO:0000313" key="3">
    <source>
        <dbReference type="Proteomes" id="UP000677853"/>
    </source>
</evidence>
<evidence type="ECO:0000313" key="2">
    <source>
        <dbReference type="EMBL" id="GFZ75132.1"/>
    </source>
</evidence>
<keyword evidence="1" id="KW-0472">Membrane</keyword>
<name>A0ABQ1EJS8_9MOLU</name>
<keyword evidence="1" id="KW-0812">Transmembrane</keyword>
<reference evidence="2 3" key="1">
    <citation type="journal article" date="2021" name="J. Gen. Plant Pathol.">
        <title>Enrichment of phytoplasma genome DNA through a methyl-CpG binding domain-mediated method for efficient genome sequencing.</title>
        <authorList>
            <person name="Nijo T."/>
            <person name="Iwabuchi N."/>
            <person name="Tokuda R."/>
            <person name="Suzuki T."/>
            <person name="Matsumoto O."/>
            <person name="Miyazaki A."/>
            <person name="Maejima K."/>
            <person name="Oshima K."/>
            <person name="Namba S."/>
            <person name="Yamaji Y."/>
        </authorList>
    </citation>
    <scope>NUCLEOTIDE SEQUENCE [LARGE SCALE GENOMIC DNA]</scope>
    <source>
        <strain evidence="2 3">HP</strain>
    </source>
</reference>
<accession>A0ABQ1EJS8</accession>
<sequence length="50" mass="5629">MASSNTNMNTNNTIVIVLLAIKTLVPIVVGILTLRSYFKGKKIETKRLFY</sequence>
<evidence type="ECO:0000256" key="1">
    <source>
        <dbReference type="SAM" id="Phobius"/>
    </source>
</evidence>
<dbReference type="RefSeq" id="WP_212775323.1">
    <property type="nucleotide sequence ID" value="NZ_BMZZ01000001.1"/>
</dbReference>
<keyword evidence="1" id="KW-1133">Transmembrane helix</keyword>
<keyword evidence="3" id="KW-1185">Reference proteome</keyword>
<organism evidence="2 3">
    <name type="scientific">Hydrangea phyllody phytoplasma</name>
    <dbReference type="NCBI Taxonomy" id="238673"/>
    <lineage>
        <taxon>Bacteria</taxon>
        <taxon>Bacillati</taxon>
        <taxon>Mycoplasmatota</taxon>
        <taxon>Mollicutes</taxon>
        <taxon>Acholeplasmatales</taxon>
        <taxon>Acholeplasmataceae</taxon>
        <taxon>Candidatus Phytoplasma</taxon>
        <taxon>16SrI (Aster yellows group)</taxon>
    </lineage>
</organism>
<gene>
    <name evidence="2" type="ORF">HPP_0900</name>
</gene>
<comment type="caution">
    <text evidence="2">The sequence shown here is derived from an EMBL/GenBank/DDBJ whole genome shotgun (WGS) entry which is preliminary data.</text>
</comment>